<proteinExistence type="predicted"/>
<keyword evidence="2" id="KW-0472">Membrane</keyword>
<keyword evidence="2" id="KW-1133">Transmembrane helix</keyword>
<dbReference type="EMBL" id="UOGF01000040">
    <property type="protein sequence ID" value="VAX28598.1"/>
    <property type="molecule type" value="Genomic_DNA"/>
</dbReference>
<feature type="region of interest" description="Disordered" evidence="1">
    <location>
        <begin position="67"/>
        <end position="88"/>
    </location>
</feature>
<name>A0A3B1CXF9_9ZZZZ</name>
<evidence type="ECO:0000256" key="1">
    <source>
        <dbReference type="SAM" id="MobiDB-lite"/>
    </source>
</evidence>
<dbReference type="AlphaFoldDB" id="A0A3B1CXF9"/>
<evidence type="ECO:0000313" key="3">
    <source>
        <dbReference type="EMBL" id="VAX28598.1"/>
    </source>
</evidence>
<evidence type="ECO:0000256" key="2">
    <source>
        <dbReference type="SAM" id="Phobius"/>
    </source>
</evidence>
<reference evidence="3" key="1">
    <citation type="submission" date="2018-06" db="EMBL/GenBank/DDBJ databases">
        <authorList>
            <person name="Zhirakovskaya E."/>
        </authorList>
    </citation>
    <scope>NUCLEOTIDE SEQUENCE</scope>
</reference>
<organism evidence="3">
    <name type="scientific">hydrothermal vent metagenome</name>
    <dbReference type="NCBI Taxonomy" id="652676"/>
    <lineage>
        <taxon>unclassified sequences</taxon>
        <taxon>metagenomes</taxon>
        <taxon>ecological metagenomes</taxon>
    </lineage>
</organism>
<feature type="transmembrane region" description="Helical" evidence="2">
    <location>
        <begin position="16"/>
        <end position="36"/>
    </location>
</feature>
<gene>
    <name evidence="3" type="ORF">MNBD_NITROSPIRAE01-786</name>
</gene>
<feature type="compositionally biased region" description="Gly residues" evidence="1">
    <location>
        <begin position="72"/>
        <end position="88"/>
    </location>
</feature>
<accession>A0A3B1CXF9</accession>
<keyword evidence="2" id="KW-0812">Transmembrane</keyword>
<protein>
    <submittedName>
        <fullName evidence="3">Uncharacterized protein</fullName>
    </submittedName>
</protein>
<sequence>MGLKKRSVLRNQKGGVFLGIILVLVLFYVFLFSLSFRGWGYPSYYGGYAYGPSFWYFGGPRYYSSGPSLRGGSTGGPNRVGGGPGRGK</sequence>